<dbReference type="EMBL" id="CP095049">
    <property type="protein sequence ID" value="UOQ53056.1"/>
    <property type="molecule type" value="Genomic_DNA"/>
</dbReference>
<name>A0ABY4FA51_9BACT</name>
<dbReference type="PROSITE" id="PS51257">
    <property type="entry name" value="PROKAR_LIPOPROTEIN"/>
    <property type="match status" value="1"/>
</dbReference>
<organism evidence="2 3">
    <name type="scientific">Hymenobacter cellulosivorans</name>
    <dbReference type="NCBI Taxonomy" id="2932249"/>
    <lineage>
        <taxon>Bacteria</taxon>
        <taxon>Pseudomonadati</taxon>
        <taxon>Bacteroidota</taxon>
        <taxon>Cytophagia</taxon>
        <taxon>Cytophagales</taxon>
        <taxon>Hymenobacteraceae</taxon>
        <taxon>Hymenobacter</taxon>
    </lineage>
</organism>
<reference evidence="2 3" key="1">
    <citation type="submission" date="2022-04" db="EMBL/GenBank/DDBJ databases">
        <title>Hymenobacter sp. isolated from the air.</title>
        <authorList>
            <person name="Won M."/>
            <person name="Lee C.-M."/>
            <person name="Woen H.-Y."/>
            <person name="Kwon S.-W."/>
        </authorList>
    </citation>
    <scope>NUCLEOTIDE SEQUENCE [LARGE SCALE GENOMIC DNA]</scope>
    <source>
        <strain evidence="3">5116 S-27</strain>
    </source>
</reference>
<evidence type="ECO:0000313" key="2">
    <source>
        <dbReference type="EMBL" id="UOQ53056.1"/>
    </source>
</evidence>
<sequence length="136" mass="14645">MKPLLPVLLLALLSCSTSPSLTIEQQTIEAYVKASANDPSSYEAVRWGKAAAYTRRDSAATAAAVLSARYSATANSPDIEGRAKLIKEAIRLENITDTTRIGTQLTHAYRGKNKVGALVLDSAHFVVYKPGKVVRL</sequence>
<evidence type="ECO:0000313" key="3">
    <source>
        <dbReference type="Proteomes" id="UP000831785"/>
    </source>
</evidence>
<keyword evidence="1" id="KW-0732">Signal</keyword>
<accession>A0ABY4FA51</accession>
<dbReference type="Proteomes" id="UP000831785">
    <property type="component" value="Chromosome"/>
</dbReference>
<gene>
    <name evidence="2" type="ORF">MUN80_25380</name>
</gene>
<feature type="chain" id="PRO_5046800205" evidence="1">
    <location>
        <begin position="23"/>
        <end position="136"/>
    </location>
</feature>
<evidence type="ECO:0000256" key="1">
    <source>
        <dbReference type="SAM" id="SignalP"/>
    </source>
</evidence>
<proteinExistence type="predicted"/>
<feature type="signal peptide" evidence="1">
    <location>
        <begin position="1"/>
        <end position="22"/>
    </location>
</feature>
<dbReference type="RefSeq" id="WP_244717759.1">
    <property type="nucleotide sequence ID" value="NZ_CP095049.1"/>
</dbReference>
<protein>
    <submittedName>
        <fullName evidence="2">Uncharacterized protein</fullName>
    </submittedName>
</protein>
<keyword evidence="3" id="KW-1185">Reference proteome</keyword>